<organism evidence="6 7">
    <name type="scientific">Apiospora marii</name>
    <dbReference type="NCBI Taxonomy" id="335849"/>
    <lineage>
        <taxon>Eukaryota</taxon>
        <taxon>Fungi</taxon>
        <taxon>Dikarya</taxon>
        <taxon>Ascomycota</taxon>
        <taxon>Pezizomycotina</taxon>
        <taxon>Sordariomycetes</taxon>
        <taxon>Xylariomycetidae</taxon>
        <taxon>Amphisphaeriales</taxon>
        <taxon>Apiosporaceae</taxon>
        <taxon>Apiospora</taxon>
    </lineage>
</organism>
<comment type="similarity">
    <text evidence="3">Belongs to the NRP synthetase family.</text>
</comment>
<feature type="domain" description="Carrier" evidence="5">
    <location>
        <begin position="363"/>
        <end position="439"/>
    </location>
</feature>
<sequence>MDYLQIPPLDTSFGMFGEESTEKALARGRTLSAKRRLLPSIRTSMSYSPATRPPIPQLSPKSAAAAVADALGISVSDLEPPRTAEERRDLRRTSSIYTTTPERNVEVTPVDNKIEKRLISAVADTLGLPVSSVPRDESFQDLGGDTRAARLLRARCMQVGLAVKTRDIIGCRTLAELETRITPMHRSPFGEPSCTISPLKLSSPMNSFKGTAAAAGQQRPLPDLNKPMLQPKASKRYHNRVEQVLSLNSDVAKACVIKPKAGMFEGQTVAFLSLASCIIEGPNDCDIKLLNAYYTSPLPSIRAAVKAKVDESQVPSVWVVLERLPLDENGVINRRKMQTWIQNANEELHRQIMSVETQELLVAPTTDREVQLQRLVGTILHMDAESISMNQSFLKLGGDSKMAMQLVVRSKSLGLSFKVEDVLQTMSLTQLAALAVSSDEMARRSFEDTGKETEISPMQRLYFHTVMGNKSLLRSSRSGTYRFNQSVLLRINKSIGIEDVHAAVEAVVAHHAVLRTRFRRSGASWTQHTLSEVPSSYHFGHHAVGTNAEMEAVIKQAQVNIDIENGPVFAAHHFHTNDGCQVLYLVAHHLVIDSKSWRIVSEDLEELLTNGTLATNHLVSYQAWSSHQRRRIDRMEDAAKLPFPISPANCDYWGVQSHRNTYGSTVSYGFTLGSDLASALEESNHAFRTESSDIFRAALLQSFSKTFTDRPTPIIWSQENDRTALDSEVDITQTVGWFTSLSPLSLSVSQTEDMSRILSRVKDARLAVSERGVPYFASRLRDGIAADAFASSTCPMEVIFTYAGPTASSERQDRLLEQLPIPTQSLVSETSDIGTSVGRIALFEVSASVGYSGELKFKFVCNRDSQRQDLIQHWVRSCEGHLRQAIQRLRNQVPELTLADMSYIDITYDGVTKMNRDVLPELNVEVSNIECIYPVTANQQNLLINEALVSGTSIMQTIYTIDTIGGYVDVGRICAAWQGIIEKHPALRTVFSDSVSNNGLYDQIILRRHSPNMLFIESFLAEEALDAMERLAPPKLAKGTPWHRLVVCQAPGKTLLKLEISQALCDPASLIKIFDELDRAYFHHETSTTAAVRYPEYLQCLKTTPVSTEFWRELLTDVPPCQFPTLVSRCVDVKDFHIDSIDLGIPQEALVEFAGKYEIQVASVLRVAWSLVLRAYVGSDAVCFGYRTSGRDIPVKGLSDAVGCFSNTLVCSINLHPSRLIDELLMLSDDIHKDSLHHQHVSVNNIQHALGTKGGRLFNTCLSFGYENTLDSQPGSRLYPLKMNQHSEYDVNVDVNFRNGGVAVDMGHRILAPEQANHVARAFGQAIQCLMQVPASTVKDVNLFNDYDQEQVLRWNGRSKPEQTKDHIHRLIAEHAIENSDIQAVCAWDGDLTYGELDELSMTVASHLRNRGVTADSAVPVIVDKSRWAIVAMLGVFNSGGILVPVDAELTSMFGWVTKSVGAKIVLASESVRSHLDGAVSCDVVYLNEETMDSMAFQPVAVTPPDTKSHQTACILFEHQGTKQHKGIKYTHGALSTAFISQGPALRINPSSRVMQVSSFSSDIALSEVFTTLINGGCICVPSAAERLADFTSAAYRMQVNWSYLTPTLSRSLRPENLPDMAIVCFRTLHLDEDTYAPWADRAKVLLAYGSAVSCPLGLSASEVKDASSLRCIGKPACGNFWVVSQTKLNRLVPIGAVGVLVIESPTLAEGYETDEKNVMRWNPAAKAPGRLLRTGHLVRYKEDGQLELVAGQGEKTTIQGKSFLASEVEPHLRKCLGRGVDVVVDTIAFNYRDSNSNPILAAFIQLGDELFGEDEDLTQLSRHTKEKLYLAKRTAEMSLRDTLPSHMIPSTFIPVRKIPLTASLEVNRIALQRLIAGFSKTQLLSLASVPNPREVQAEGLNPLPLTRIEERVRTLWASVLSIEESSITAEDGFLRLGGNHDLAHELVIACRQHGISLSVIDILRNTSLAEICRGITLSSVALPSLSINKIGNNSSSPRNIHHHRRGGSSSNKSKNGPATPTSPAQAFIDESIVPQLGCDRDAIEDMTEASSLQTMFVEAGMLESKGAVDWFAIHIQNNGSLDWGKLEHACNLLTLAHPILRTTFATHDRRLWQVVLRHPQAHAPHRLVDFGRYQCPGWRLSALAGKLVRRDQVAPVDFRKPVTKFFYLDGGKNAVLLLRLSRAQYNDLSMPVLLKDLSRLYEQGELSTQNAGFCDVMRAAKQASRNGAADYWKNLLQGSQMTQVVAHTAPSAASIEPKTICQQIPTGSLQNLGIPFETILKGAWAIVLSKLSGSDDVVFGHLVEGKHLHLENVLGPCGGIVPVRAQIPTVPVTPYEYFRTVQSQHVASIPYENMQFMDIVQQCTSWPAWTRFSTVVQHQTRSERVHERVRDFAIGNAACRLTAMAANHVYADLFVKSVPVAGARIDLSLTFCERRVHPLFADEVLKMLCSTISLLTSAFVMEPLVLKSLNNDTITVNNNNETASAGGAPRIPLSPARSEAAGPGSTAASFSPPVQAVLPDHAGAIHDVISAGWEAVLGAASLARVSNVRSVPFYDIWGSLVPAAELARFYNESMPHLGVPGLSEQATDFTLEDVVDAPTMMAQYEMMIAKQQGVYRPRQHSASHPAGSKRSPSMVLRTKSSAWGKNFKKLTMATGAAGGVVPPPAIPETGHVGLTTGGAMPPSTPTHARHRSNGSSMESMTTGSSQSDEDEVRDEVSPVLTASPTATMRLARRWTTVGRDKEAVAAASSRTATTGGGSGLTKKKSTAQFLERFGMI</sequence>
<dbReference type="Gene3D" id="3.30.559.30">
    <property type="entry name" value="Nonribosomal peptide synthetase, condensation domain"/>
    <property type="match status" value="3"/>
</dbReference>
<evidence type="ECO:0000313" key="7">
    <source>
        <dbReference type="Proteomes" id="UP001396898"/>
    </source>
</evidence>
<gene>
    <name evidence="6" type="ORF">PG991_012402</name>
</gene>
<dbReference type="Proteomes" id="UP001396898">
    <property type="component" value="Unassembled WGS sequence"/>
</dbReference>
<accession>A0ABR1R9K4</accession>
<dbReference type="PANTHER" id="PTHR45398">
    <property type="match status" value="1"/>
</dbReference>
<comment type="caution">
    <text evidence="6">The sequence shown here is derived from an EMBL/GenBank/DDBJ whole genome shotgun (WGS) entry which is preliminary data.</text>
</comment>
<keyword evidence="1" id="KW-0596">Phosphopantetheine</keyword>
<dbReference type="Gene3D" id="3.30.559.10">
    <property type="entry name" value="Chloramphenicol acetyltransferase-like domain"/>
    <property type="match status" value="3"/>
</dbReference>
<evidence type="ECO:0000256" key="2">
    <source>
        <dbReference type="ARBA" id="ARBA00022553"/>
    </source>
</evidence>
<keyword evidence="7" id="KW-1185">Reference proteome</keyword>
<dbReference type="SUPFAM" id="SSF56801">
    <property type="entry name" value="Acetyl-CoA synthetase-like"/>
    <property type="match status" value="2"/>
</dbReference>
<dbReference type="InterPro" id="IPR001242">
    <property type="entry name" value="Condensation_dom"/>
</dbReference>
<dbReference type="PROSITE" id="PS50075">
    <property type="entry name" value="CARRIER"/>
    <property type="match status" value="3"/>
</dbReference>
<dbReference type="Gene3D" id="1.10.1200.10">
    <property type="entry name" value="ACP-like"/>
    <property type="match status" value="3"/>
</dbReference>
<reference evidence="6 7" key="1">
    <citation type="submission" date="2023-01" db="EMBL/GenBank/DDBJ databases">
        <title>Analysis of 21 Apiospora genomes using comparative genomics revels a genus with tremendous synthesis potential of carbohydrate active enzymes and secondary metabolites.</title>
        <authorList>
            <person name="Sorensen T."/>
        </authorList>
    </citation>
    <scope>NUCLEOTIDE SEQUENCE [LARGE SCALE GENOMIC DNA]</scope>
    <source>
        <strain evidence="6 7">CBS 20057</strain>
    </source>
</reference>
<evidence type="ECO:0000256" key="4">
    <source>
        <dbReference type="SAM" id="MobiDB-lite"/>
    </source>
</evidence>
<evidence type="ECO:0000259" key="5">
    <source>
        <dbReference type="PROSITE" id="PS50075"/>
    </source>
</evidence>
<dbReference type="SUPFAM" id="SSF52777">
    <property type="entry name" value="CoA-dependent acyltransferases"/>
    <property type="match status" value="6"/>
</dbReference>
<dbReference type="InterPro" id="IPR023213">
    <property type="entry name" value="CAT-like_dom_sf"/>
</dbReference>
<dbReference type="Gene3D" id="3.30.300.30">
    <property type="match status" value="2"/>
</dbReference>
<feature type="compositionally biased region" description="Low complexity" evidence="4">
    <location>
        <begin position="2008"/>
        <end position="2017"/>
    </location>
</feature>
<dbReference type="Pfam" id="PF00668">
    <property type="entry name" value="Condensation"/>
    <property type="match status" value="3"/>
</dbReference>
<protein>
    <recommendedName>
        <fullName evidence="5">Carrier domain-containing protein</fullName>
    </recommendedName>
</protein>
<evidence type="ECO:0000313" key="6">
    <source>
        <dbReference type="EMBL" id="KAK8006105.1"/>
    </source>
</evidence>
<dbReference type="EMBL" id="JAQQWI010000017">
    <property type="protein sequence ID" value="KAK8006105.1"/>
    <property type="molecule type" value="Genomic_DNA"/>
</dbReference>
<name>A0ABR1R9K4_9PEZI</name>
<feature type="compositionally biased region" description="Low complexity" evidence="4">
    <location>
        <begin position="2694"/>
        <end position="2707"/>
    </location>
</feature>
<feature type="domain" description="Carrier" evidence="5">
    <location>
        <begin position="109"/>
        <end position="185"/>
    </location>
</feature>
<dbReference type="Pfam" id="PF00550">
    <property type="entry name" value="PP-binding"/>
    <property type="match status" value="3"/>
</dbReference>
<dbReference type="InterPro" id="IPR042099">
    <property type="entry name" value="ANL_N_sf"/>
</dbReference>
<evidence type="ECO:0000256" key="3">
    <source>
        <dbReference type="ARBA" id="ARBA00029454"/>
    </source>
</evidence>
<feature type="compositionally biased region" description="Low complexity" evidence="4">
    <location>
        <begin position="2745"/>
        <end position="2754"/>
    </location>
</feature>
<dbReference type="InterPro" id="IPR000873">
    <property type="entry name" value="AMP-dep_synth/lig_dom"/>
</dbReference>
<proteinExistence type="inferred from homology"/>
<feature type="domain" description="Carrier" evidence="5">
    <location>
        <begin position="1904"/>
        <end position="1980"/>
    </location>
</feature>
<dbReference type="SUPFAM" id="SSF47336">
    <property type="entry name" value="ACP-like"/>
    <property type="match status" value="3"/>
</dbReference>
<dbReference type="InterPro" id="IPR045851">
    <property type="entry name" value="AMP-bd_C_sf"/>
</dbReference>
<dbReference type="InterPro" id="IPR036736">
    <property type="entry name" value="ACP-like_sf"/>
</dbReference>
<dbReference type="Pfam" id="PF00501">
    <property type="entry name" value="AMP-binding"/>
    <property type="match status" value="1"/>
</dbReference>
<feature type="region of interest" description="Disordered" evidence="4">
    <location>
        <begin position="2481"/>
        <end position="2509"/>
    </location>
</feature>
<dbReference type="InterPro" id="IPR009081">
    <property type="entry name" value="PP-bd_ACP"/>
</dbReference>
<evidence type="ECO:0000256" key="1">
    <source>
        <dbReference type="ARBA" id="ARBA00022450"/>
    </source>
</evidence>
<feature type="region of interest" description="Disordered" evidence="4">
    <location>
        <begin position="2742"/>
        <end position="2763"/>
    </location>
</feature>
<keyword evidence="2" id="KW-0597">Phosphoprotein</keyword>
<feature type="region of interest" description="Disordered" evidence="4">
    <location>
        <begin position="2674"/>
        <end position="2718"/>
    </location>
</feature>
<dbReference type="PANTHER" id="PTHR45398:SF1">
    <property type="entry name" value="ENZYME, PUTATIVE (JCVI)-RELATED"/>
    <property type="match status" value="1"/>
</dbReference>
<dbReference type="Gene3D" id="3.40.50.12780">
    <property type="entry name" value="N-terminal domain of ligase-like"/>
    <property type="match status" value="1"/>
</dbReference>
<feature type="region of interest" description="Disordered" evidence="4">
    <location>
        <begin position="1994"/>
        <end position="2025"/>
    </location>
</feature>